<evidence type="ECO:0000256" key="5">
    <source>
        <dbReference type="ARBA" id="ARBA00023251"/>
    </source>
</evidence>
<evidence type="ECO:0000313" key="9">
    <source>
        <dbReference type="EMBL" id="GIJ08805.1"/>
    </source>
</evidence>
<dbReference type="InterPro" id="IPR005894">
    <property type="entry name" value="DrrA"/>
</dbReference>
<accession>A0ABQ4HT37</accession>
<organism evidence="9 10">
    <name type="scientific">Micromonospora andamanensis</name>
    <dbReference type="NCBI Taxonomy" id="1287068"/>
    <lineage>
        <taxon>Bacteria</taxon>
        <taxon>Bacillati</taxon>
        <taxon>Actinomycetota</taxon>
        <taxon>Actinomycetes</taxon>
        <taxon>Micromonosporales</taxon>
        <taxon>Micromonosporaceae</taxon>
        <taxon>Micromonospora</taxon>
    </lineage>
</organism>
<keyword evidence="3" id="KW-0547">Nucleotide-binding</keyword>
<protein>
    <submittedName>
        <fullName evidence="9">Daunorubicin resistance protein DrrA family ABC transporter ATP-binding protein</fullName>
    </submittedName>
</protein>
<evidence type="ECO:0000256" key="4">
    <source>
        <dbReference type="ARBA" id="ARBA00022840"/>
    </source>
</evidence>
<evidence type="ECO:0000256" key="2">
    <source>
        <dbReference type="ARBA" id="ARBA00022448"/>
    </source>
</evidence>
<evidence type="ECO:0000259" key="8">
    <source>
        <dbReference type="PROSITE" id="PS50893"/>
    </source>
</evidence>
<dbReference type="GO" id="GO:0005524">
    <property type="term" value="F:ATP binding"/>
    <property type="evidence" value="ECO:0007669"/>
    <property type="project" value="UniProtKB-KW"/>
</dbReference>
<dbReference type="InterPro" id="IPR025302">
    <property type="entry name" value="DrrA1/2-like_C"/>
</dbReference>
<dbReference type="Proteomes" id="UP000647017">
    <property type="component" value="Unassembled WGS sequence"/>
</dbReference>
<name>A0ABQ4HT37_9ACTN</name>
<dbReference type="InterPro" id="IPR050763">
    <property type="entry name" value="ABC_transporter_ATP-binding"/>
</dbReference>
<keyword evidence="4 9" id="KW-0067">ATP-binding</keyword>
<evidence type="ECO:0000256" key="1">
    <source>
        <dbReference type="ARBA" id="ARBA00004413"/>
    </source>
</evidence>
<feature type="region of interest" description="Disordered" evidence="7">
    <location>
        <begin position="1"/>
        <end position="24"/>
    </location>
</feature>
<dbReference type="PANTHER" id="PTHR42711:SF5">
    <property type="entry name" value="ABC TRANSPORTER ATP-BINDING PROTEIN NATA"/>
    <property type="match status" value="1"/>
</dbReference>
<evidence type="ECO:0000256" key="7">
    <source>
        <dbReference type="SAM" id="MobiDB-lite"/>
    </source>
</evidence>
<dbReference type="Gene3D" id="3.40.50.300">
    <property type="entry name" value="P-loop containing nucleotide triphosphate hydrolases"/>
    <property type="match status" value="1"/>
</dbReference>
<sequence>MWSSAGDDDGRHTATSGEQDMIETRGLRKSFRSRAGRETKTVEAVRGVDLDVPAGEIFGFLGPNGAGKTTTLRMLATLIEPDGGQATIAGADLLKDPGEVRRRIGYVAQGGSTWDESTGREELVLQARMYGIGKAEAHRRAARALEAFQLAEFADRKCKTYSGGQRRRVEIALGIIHEPKIVFLDEPTTGLDPQSRAHMWDEIRRLRADGMTVFITTHYLDEADALCDRIAIMDHGELVAEGTPTDLKREISGDVVQVGLDVTATGEAEKLLDGEEYVNRLELLDEGGLRLFVDEGATAIPRILRRIDAAGLDLKSIELHRPSLDDVFLTKTGRSLRES</sequence>
<dbReference type="InterPro" id="IPR003439">
    <property type="entry name" value="ABC_transporter-like_ATP-bd"/>
</dbReference>
<dbReference type="InterPro" id="IPR027417">
    <property type="entry name" value="P-loop_NTPase"/>
</dbReference>
<dbReference type="PROSITE" id="PS00211">
    <property type="entry name" value="ABC_TRANSPORTER_1"/>
    <property type="match status" value="1"/>
</dbReference>
<keyword evidence="10" id="KW-1185">Reference proteome</keyword>
<dbReference type="Pfam" id="PF00005">
    <property type="entry name" value="ABC_tran"/>
    <property type="match status" value="1"/>
</dbReference>
<comment type="subcellular location">
    <subcellularLocation>
        <location evidence="1">Cell membrane</location>
        <topology evidence="1">Peripheral membrane protein</topology>
        <orientation evidence="1">Cytoplasmic side</orientation>
    </subcellularLocation>
</comment>
<comment type="similarity">
    <text evidence="6">Belongs to the ABC transporter superfamily. Drug exporter-1 (DrugE1) (TC 3.A.1.105) family.</text>
</comment>
<proteinExistence type="inferred from homology"/>
<comment type="caution">
    <text evidence="9">The sequence shown here is derived from an EMBL/GenBank/DDBJ whole genome shotgun (WGS) entry which is preliminary data.</text>
</comment>
<evidence type="ECO:0000256" key="6">
    <source>
        <dbReference type="ARBA" id="ARBA00049985"/>
    </source>
</evidence>
<dbReference type="EMBL" id="BOOZ01000008">
    <property type="protein sequence ID" value="GIJ08805.1"/>
    <property type="molecule type" value="Genomic_DNA"/>
</dbReference>
<keyword evidence="2" id="KW-0813">Transport</keyword>
<dbReference type="InterPro" id="IPR003593">
    <property type="entry name" value="AAA+_ATPase"/>
</dbReference>
<reference evidence="9 10" key="1">
    <citation type="submission" date="2021-01" db="EMBL/GenBank/DDBJ databases">
        <title>Whole genome shotgun sequence of Verrucosispora andamanensis NBRC 109075.</title>
        <authorList>
            <person name="Komaki H."/>
            <person name="Tamura T."/>
        </authorList>
    </citation>
    <scope>NUCLEOTIDE SEQUENCE [LARGE SCALE GENOMIC DNA]</scope>
    <source>
        <strain evidence="9 10">NBRC 109075</strain>
    </source>
</reference>
<dbReference type="Pfam" id="PF13732">
    <property type="entry name" value="DrrA1-3_C"/>
    <property type="match status" value="1"/>
</dbReference>
<keyword evidence="5" id="KW-0046">Antibiotic resistance</keyword>
<dbReference type="InterPro" id="IPR017871">
    <property type="entry name" value="ABC_transporter-like_CS"/>
</dbReference>
<dbReference type="NCBIfam" id="TIGR01188">
    <property type="entry name" value="drrA"/>
    <property type="match status" value="1"/>
</dbReference>
<dbReference type="PROSITE" id="PS50893">
    <property type="entry name" value="ABC_TRANSPORTER_2"/>
    <property type="match status" value="1"/>
</dbReference>
<dbReference type="SMART" id="SM00382">
    <property type="entry name" value="AAA"/>
    <property type="match status" value="1"/>
</dbReference>
<evidence type="ECO:0000256" key="3">
    <source>
        <dbReference type="ARBA" id="ARBA00022741"/>
    </source>
</evidence>
<gene>
    <name evidence="9" type="ORF">Van01_20190</name>
</gene>
<dbReference type="SUPFAM" id="SSF52540">
    <property type="entry name" value="P-loop containing nucleoside triphosphate hydrolases"/>
    <property type="match status" value="1"/>
</dbReference>
<dbReference type="PANTHER" id="PTHR42711">
    <property type="entry name" value="ABC TRANSPORTER ATP-BINDING PROTEIN"/>
    <property type="match status" value="1"/>
</dbReference>
<evidence type="ECO:0000313" key="10">
    <source>
        <dbReference type="Proteomes" id="UP000647017"/>
    </source>
</evidence>
<feature type="domain" description="ABC transporter" evidence="8">
    <location>
        <begin position="22"/>
        <end position="260"/>
    </location>
</feature>